<dbReference type="PROSITE" id="PS00039">
    <property type="entry name" value="DEAD_ATP_HELICASE"/>
    <property type="match status" value="1"/>
</dbReference>
<feature type="short sequence motif" description="Q motif" evidence="6">
    <location>
        <begin position="3"/>
        <end position="31"/>
    </location>
</feature>
<dbReference type="PANTHER" id="PTHR47959:SF1">
    <property type="entry name" value="ATP-DEPENDENT RNA HELICASE DBPA"/>
    <property type="match status" value="1"/>
</dbReference>
<comment type="caution">
    <text evidence="12">The sequence shown here is derived from an EMBL/GenBank/DDBJ whole genome shotgun (WGS) entry which is preliminary data.</text>
</comment>
<evidence type="ECO:0000259" key="11">
    <source>
        <dbReference type="PROSITE" id="PS51195"/>
    </source>
</evidence>
<dbReference type="GO" id="GO:0003724">
    <property type="term" value="F:RNA helicase activity"/>
    <property type="evidence" value="ECO:0007669"/>
    <property type="project" value="InterPro"/>
</dbReference>
<dbReference type="SMART" id="SM00490">
    <property type="entry name" value="HELICc"/>
    <property type="match status" value="1"/>
</dbReference>
<evidence type="ECO:0000256" key="1">
    <source>
        <dbReference type="ARBA" id="ARBA00022741"/>
    </source>
</evidence>
<evidence type="ECO:0000256" key="5">
    <source>
        <dbReference type="ARBA" id="ARBA00038437"/>
    </source>
</evidence>
<dbReference type="Gene3D" id="3.40.50.300">
    <property type="entry name" value="P-loop containing nucleotide triphosphate hydrolases"/>
    <property type="match status" value="2"/>
</dbReference>
<evidence type="ECO:0000256" key="6">
    <source>
        <dbReference type="PROSITE-ProRule" id="PRU00552"/>
    </source>
</evidence>
<keyword evidence="2 7" id="KW-0378">Hydrolase</keyword>
<dbReference type="InterPro" id="IPR014001">
    <property type="entry name" value="Helicase_ATP-bd"/>
</dbReference>
<evidence type="ECO:0000313" key="13">
    <source>
        <dbReference type="Proteomes" id="UP000650511"/>
    </source>
</evidence>
<feature type="compositionally biased region" description="Basic and acidic residues" evidence="8">
    <location>
        <begin position="658"/>
        <end position="679"/>
    </location>
</feature>
<dbReference type="GO" id="GO:0005829">
    <property type="term" value="C:cytosol"/>
    <property type="evidence" value="ECO:0007669"/>
    <property type="project" value="TreeGrafter"/>
</dbReference>
<dbReference type="PANTHER" id="PTHR47959">
    <property type="entry name" value="ATP-DEPENDENT RNA HELICASE RHLE-RELATED"/>
    <property type="match status" value="1"/>
</dbReference>
<organism evidence="12 13">
    <name type="scientific">Egicoccus halophilus</name>
    <dbReference type="NCBI Taxonomy" id="1670830"/>
    <lineage>
        <taxon>Bacteria</taxon>
        <taxon>Bacillati</taxon>
        <taxon>Actinomycetota</taxon>
        <taxon>Nitriliruptoria</taxon>
        <taxon>Egicoccales</taxon>
        <taxon>Egicoccaceae</taxon>
        <taxon>Egicoccus</taxon>
    </lineage>
</organism>
<feature type="compositionally biased region" description="Basic and acidic residues" evidence="8">
    <location>
        <begin position="616"/>
        <end position="633"/>
    </location>
</feature>
<evidence type="ECO:0000256" key="2">
    <source>
        <dbReference type="ARBA" id="ARBA00022801"/>
    </source>
</evidence>
<evidence type="ECO:0008006" key="14">
    <source>
        <dbReference type="Google" id="ProtNLM"/>
    </source>
</evidence>
<dbReference type="SUPFAM" id="SSF52540">
    <property type="entry name" value="P-loop containing nucleoside triphosphate hydrolases"/>
    <property type="match status" value="1"/>
</dbReference>
<dbReference type="InterPro" id="IPR027417">
    <property type="entry name" value="P-loop_NTPase"/>
</dbReference>
<dbReference type="SMART" id="SM00487">
    <property type="entry name" value="DEXDc"/>
    <property type="match status" value="1"/>
</dbReference>
<gene>
    <name evidence="12" type="ORF">GCM10011354_30960</name>
</gene>
<dbReference type="EMBL" id="BMHA01000013">
    <property type="protein sequence ID" value="GGI08813.1"/>
    <property type="molecule type" value="Genomic_DNA"/>
</dbReference>
<evidence type="ECO:0000313" key="12">
    <source>
        <dbReference type="EMBL" id="GGI08813.1"/>
    </source>
</evidence>
<dbReference type="Pfam" id="PF00271">
    <property type="entry name" value="Helicase_C"/>
    <property type="match status" value="1"/>
</dbReference>
<accession>A0A8J3AAR6</accession>
<dbReference type="InterPro" id="IPR001650">
    <property type="entry name" value="Helicase_C-like"/>
</dbReference>
<reference evidence="12" key="2">
    <citation type="submission" date="2020-09" db="EMBL/GenBank/DDBJ databases">
        <authorList>
            <person name="Sun Q."/>
            <person name="Zhou Y."/>
        </authorList>
    </citation>
    <scope>NUCLEOTIDE SEQUENCE</scope>
    <source>
        <strain evidence="12">CGMCC 1.14988</strain>
    </source>
</reference>
<dbReference type="PROSITE" id="PS51194">
    <property type="entry name" value="HELICASE_CTER"/>
    <property type="match status" value="1"/>
</dbReference>
<evidence type="ECO:0000259" key="10">
    <source>
        <dbReference type="PROSITE" id="PS51194"/>
    </source>
</evidence>
<dbReference type="Pfam" id="PF00270">
    <property type="entry name" value="DEAD"/>
    <property type="match status" value="1"/>
</dbReference>
<reference evidence="12" key="1">
    <citation type="journal article" date="2014" name="Int. J. Syst. Evol. Microbiol.">
        <title>Complete genome sequence of Corynebacterium casei LMG S-19264T (=DSM 44701T), isolated from a smear-ripened cheese.</title>
        <authorList>
            <consortium name="US DOE Joint Genome Institute (JGI-PGF)"/>
            <person name="Walter F."/>
            <person name="Albersmeier A."/>
            <person name="Kalinowski J."/>
            <person name="Ruckert C."/>
        </authorList>
    </citation>
    <scope>NUCLEOTIDE SEQUENCE</scope>
    <source>
        <strain evidence="12">CGMCC 1.14988</strain>
    </source>
</reference>
<evidence type="ECO:0000256" key="4">
    <source>
        <dbReference type="ARBA" id="ARBA00022840"/>
    </source>
</evidence>
<feature type="domain" description="DEAD-box RNA helicase Q" evidence="11">
    <location>
        <begin position="3"/>
        <end position="31"/>
    </location>
</feature>
<evidence type="ECO:0000256" key="3">
    <source>
        <dbReference type="ARBA" id="ARBA00022806"/>
    </source>
</evidence>
<evidence type="ECO:0000256" key="8">
    <source>
        <dbReference type="SAM" id="MobiDB-lite"/>
    </source>
</evidence>
<evidence type="ECO:0000259" key="9">
    <source>
        <dbReference type="PROSITE" id="PS51192"/>
    </source>
</evidence>
<dbReference type="PROSITE" id="PS51195">
    <property type="entry name" value="Q_MOTIF"/>
    <property type="match status" value="1"/>
</dbReference>
<evidence type="ECO:0000256" key="7">
    <source>
        <dbReference type="RuleBase" id="RU000492"/>
    </source>
</evidence>
<dbReference type="InterPro" id="IPR014014">
    <property type="entry name" value="RNA_helicase_DEAD_Q_motif"/>
</dbReference>
<sequence length="784" mass="85612">MTKTFRDLGVDAALCDALEAQGIIHPFPIQELTLPLALGRNDLIAQARTGTGKTLGFGLPLLQQVDADLRATQALVIVPTRELCVQVHDDLRIGEHRDLTTISVYGGVGFEEQTAALQGGVHVVVGTPGRLLDHLKRGNLDLSQVKVLVLDEADEMLDMGFLPDVERLIERCPAEGRHTMLFSATMPTAIVKMARRYLHHPTFMRADSEEHETAPNVAQHFFSVHRMDKPRVLARILQSPGRGRCYVFVRTKNMADRLVNDLEELQVPAIAIHGDLRQQTREKNLDRFRSGKADVLVATEVAARGIDVTGVTHVVNYDCPDDEKMYLHRIGRTARAGNAGVAVTFAEFNEAGRLNVIRKAVGATDTDVHQIFSTSPMLAELFDLPDDKPWDHLSRRPRDGGDGGGRRTDGPRKGRSDGRPKNRRDREGSGRDRDAARDRPRDPDAGRAADAGRGDDRSGGRPDRPGRDSSTRDDRGRNDRTRDDRGRDDDAARDSSARDAKAGDASAGDTSARDRTRDDRTRDDRGRDDRDRGDRSGQNGPEEAPSPTGRSRERTRVRRRDRDEAAQGRDERRDRDDAPRTRDEPRDDANPADRDDASRPSAGSGRTRARAGARARTRDDAAPSRGRPRDADAGRASSDADGDANGDEPASRSRNRARRGERSDTSGRDRGGRSRGTDRDDTEGSTGEADTGGGRDDRSGRRGTRGDNRSANTRSGGSGSGGNRSGGSRSGNSRSKGKGGGGQRGDDRQQLPPVPGLQVARRGAEARGDGDPQLARRVKVEHLP</sequence>
<dbReference type="GO" id="GO:0016787">
    <property type="term" value="F:hydrolase activity"/>
    <property type="evidence" value="ECO:0007669"/>
    <property type="project" value="UniProtKB-KW"/>
</dbReference>
<keyword evidence="13" id="KW-1185">Reference proteome</keyword>
<dbReference type="GO" id="GO:0003676">
    <property type="term" value="F:nucleic acid binding"/>
    <property type="evidence" value="ECO:0007669"/>
    <property type="project" value="InterPro"/>
</dbReference>
<feature type="compositionally biased region" description="Basic and acidic residues" evidence="8">
    <location>
        <begin position="511"/>
        <end position="535"/>
    </location>
</feature>
<dbReference type="OrthoDB" id="9805696at2"/>
<feature type="domain" description="Helicase ATP-binding" evidence="9">
    <location>
        <begin position="34"/>
        <end position="204"/>
    </location>
</feature>
<protein>
    <recommendedName>
        <fullName evidence="14">Superfamily II DNA and RNA helicase</fullName>
    </recommendedName>
</protein>
<dbReference type="GO" id="GO:0005524">
    <property type="term" value="F:ATP binding"/>
    <property type="evidence" value="ECO:0007669"/>
    <property type="project" value="UniProtKB-KW"/>
</dbReference>
<feature type="compositionally biased region" description="Basic and acidic residues" evidence="8">
    <location>
        <begin position="693"/>
        <end position="708"/>
    </location>
</feature>
<feature type="compositionally biased region" description="Basic and acidic residues" evidence="8">
    <location>
        <begin position="385"/>
        <end position="502"/>
    </location>
</feature>
<dbReference type="InterPro" id="IPR044742">
    <property type="entry name" value="DEAD/DEAH_RhlB"/>
</dbReference>
<proteinExistence type="inferred from homology"/>
<dbReference type="RefSeq" id="WP_130648792.1">
    <property type="nucleotide sequence ID" value="NZ_BMHA01000013.1"/>
</dbReference>
<dbReference type="AlphaFoldDB" id="A0A8J3AAR6"/>
<dbReference type="InterPro" id="IPR000629">
    <property type="entry name" value="RNA-helicase_DEAD-box_CS"/>
</dbReference>
<comment type="similarity">
    <text evidence="5 7">Belongs to the DEAD box helicase family.</text>
</comment>
<feature type="compositionally biased region" description="Basic and acidic residues" evidence="8">
    <location>
        <begin position="550"/>
        <end position="598"/>
    </location>
</feature>
<feature type="compositionally biased region" description="Gly residues" evidence="8">
    <location>
        <begin position="716"/>
        <end position="729"/>
    </location>
</feature>
<dbReference type="PROSITE" id="PS51192">
    <property type="entry name" value="HELICASE_ATP_BIND_1"/>
    <property type="match status" value="1"/>
</dbReference>
<keyword evidence="1 7" id="KW-0547">Nucleotide-binding</keyword>
<feature type="domain" description="Helicase C-terminal" evidence="10">
    <location>
        <begin position="231"/>
        <end position="382"/>
    </location>
</feature>
<dbReference type="InterPro" id="IPR050079">
    <property type="entry name" value="DEAD_box_RNA_helicase"/>
</dbReference>
<keyword evidence="3 7" id="KW-0347">Helicase</keyword>
<dbReference type="CDD" id="cd18787">
    <property type="entry name" value="SF2_C_DEAD"/>
    <property type="match status" value="1"/>
</dbReference>
<keyword evidence="4 7" id="KW-0067">ATP-binding</keyword>
<dbReference type="InterPro" id="IPR011545">
    <property type="entry name" value="DEAD/DEAH_box_helicase_dom"/>
</dbReference>
<feature type="region of interest" description="Disordered" evidence="8">
    <location>
        <begin position="383"/>
        <end position="784"/>
    </location>
</feature>
<name>A0A8J3AAR6_9ACTN</name>
<dbReference type="Proteomes" id="UP000650511">
    <property type="component" value="Unassembled WGS sequence"/>
</dbReference>
<dbReference type="CDD" id="cd00268">
    <property type="entry name" value="DEADc"/>
    <property type="match status" value="1"/>
</dbReference>